<evidence type="ECO:0000259" key="5">
    <source>
        <dbReference type="Pfam" id="PF03330"/>
    </source>
</evidence>
<evidence type="ECO:0000256" key="3">
    <source>
        <dbReference type="HAMAP-Rule" id="MF_02071"/>
    </source>
</evidence>
<dbReference type="InterPro" id="IPR012997">
    <property type="entry name" value="RplA"/>
</dbReference>
<dbReference type="EMBL" id="CP030941">
    <property type="protein sequence ID" value="UUP19472.1"/>
    <property type="molecule type" value="Genomic_DNA"/>
</dbReference>
<dbReference type="InterPro" id="IPR009009">
    <property type="entry name" value="RlpA-like_DPBB"/>
</dbReference>
<dbReference type="PANTHER" id="PTHR34183:SF1">
    <property type="entry name" value="ENDOLYTIC PEPTIDOGLYCAN TRANSGLYCOSYLASE RLPA"/>
    <property type="match status" value="1"/>
</dbReference>
<dbReference type="EC" id="4.2.2.-" evidence="3"/>
<evidence type="ECO:0000256" key="2">
    <source>
        <dbReference type="ARBA" id="ARBA00023316"/>
    </source>
</evidence>
<evidence type="ECO:0000256" key="4">
    <source>
        <dbReference type="RuleBase" id="RU003495"/>
    </source>
</evidence>
<evidence type="ECO:0000313" key="7">
    <source>
        <dbReference type="Proteomes" id="UP001342418"/>
    </source>
</evidence>
<keyword evidence="2 3" id="KW-0961">Cell wall biogenesis/degradation</keyword>
<sequence>MGTMKRLNGVGFGLALPLILAVPLVVSGCASPEPKSKVGKGASKEYFAESKYGVKASPRVTAAASNLPRGGGRYQVGKPYQIRGKWYYPKEDPDYVKVGAASWYGDAFHGRLTANGEIYDMTNLTAAHPTMPLPSYVRVTNLDNDSSLIVRVNDRGPFHGNRIIDLSKRAAELLDYTSSGVAKVKVEYVGPAPIEGRDDQFLMASYRPGGAGADPFSDGLPSGVMIAMNGPTPTQQVNVAAAAFASQPAMAAGAAGAASGANLLPQVGPLVPDRPNAGPFQGTDVALLSYADQRVSAAAGVFDEIVKQPGTAEPSGPYINLGVWTTKADVARIEDSLAGLGTLHVNRTGGEGDAAYSLALVPSGAGDLDAMLRAAWQAGAPDAFAVRN</sequence>
<keyword evidence="3" id="KW-0449">Lipoprotein</keyword>
<dbReference type="Gene3D" id="2.40.40.10">
    <property type="entry name" value="RlpA-like domain"/>
    <property type="match status" value="1"/>
</dbReference>
<dbReference type="SUPFAM" id="SSF50685">
    <property type="entry name" value="Barwin-like endoglucanases"/>
    <property type="match status" value="1"/>
</dbReference>
<proteinExistence type="inferred from homology"/>
<comment type="similarity">
    <text evidence="3 4">Belongs to the RlpA family.</text>
</comment>
<keyword evidence="3" id="KW-0472">Membrane</keyword>
<dbReference type="InterPro" id="IPR036908">
    <property type="entry name" value="RlpA-like_sf"/>
</dbReference>
<comment type="subcellular location">
    <subcellularLocation>
        <location evidence="3">Cell membrane</location>
        <topology evidence="3">Lipid-anchor</topology>
    </subcellularLocation>
</comment>
<keyword evidence="1 3" id="KW-0456">Lyase</keyword>
<dbReference type="PANTHER" id="PTHR34183">
    <property type="entry name" value="ENDOLYTIC PEPTIDOGLYCAN TRANSGLYCOSYLASE RLPA"/>
    <property type="match status" value="1"/>
</dbReference>
<dbReference type="HAMAP" id="MF_02071">
    <property type="entry name" value="RlpA"/>
    <property type="match status" value="1"/>
</dbReference>
<dbReference type="NCBIfam" id="TIGR00413">
    <property type="entry name" value="rlpA"/>
    <property type="match status" value="1"/>
</dbReference>
<keyword evidence="3" id="KW-0564">Palmitate</keyword>
<organism evidence="6 7">
    <name type="scientific">Nitratireductor thuwali</name>
    <dbReference type="NCBI Taxonomy" id="2267699"/>
    <lineage>
        <taxon>Bacteria</taxon>
        <taxon>Pseudomonadati</taxon>
        <taxon>Pseudomonadota</taxon>
        <taxon>Alphaproteobacteria</taxon>
        <taxon>Hyphomicrobiales</taxon>
        <taxon>Phyllobacteriaceae</taxon>
        <taxon>Nitratireductor</taxon>
    </lineage>
</organism>
<feature type="domain" description="RlpA-like protein double-psi beta-barrel" evidence="5">
    <location>
        <begin position="98"/>
        <end position="186"/>
    </location>
</feature>
<gene>
    <name evidence="3" type="primary">rlpA</name>
    <name evidence="6" type="ORF">NTH_03975</name>
</gene>
<dbReference type="Proteomes" id="UP001342418">
    <property type="component" value="Chromosome"/>
</dbReference>
<evidence type="ECO:0000256" key="1">
    <source>
        <dbReference type="ARBA" id="ARBA00023239"/>
    </source>
</evidence>
<evidence type="ECO:0000313" key="6">
    <source>
        <dbReference type="EMBL" id="UUP19472.1"/>
    </source>
</evidence>
<keyword evidence="7" id="KW-1185">Reference proteome</keyword>
<protein>
    <recommendedName>
        <fullName evidence="3">Endolytic peptidoglycan transglycosylase RlpA</fullName>
        <ecNumber evidence="3">4.2.2.-</ecNumber>
    </recommendedName>
</protein>
<dbReference type="CDD" id="cd22268">
    <property type="entry name" value="DPBB_RlpA-like"/>
    <property type="match status" value="1"/>
</dbReference>
<dbReference type="PROSITE" id="PS51257">
    <property type="entry name" value="PROKAR_LIPOPROTEIN"/>
    <property type="match status" value="1"/>
</dbReference>
<dbReference type="Pfam" id="PF03330">
    <property type="entry name" value="DPBB_1"/>
    <property type="match status" value="1"/>
</dbReference>
<dbReference type="InterPro" id="IPR034718">
    <property type="entry name" value="RlpA"/>
</dbReference>
<keyword evidence="3" id="KW-1003">Cell membrane</keyword>
<reference evidence="6 7" key="1">
    <citation type="submission" date="2018-07" db="EMBL/GenBank/DDBJ databases">
        <title>Genome sequence of Nitratireductor thuwali#1536.</title>
        <authorList>
            <person name="Michoud G."/>
            <person name="Merlino G."/>
            <person name="Sefrji F.O."/>
            <person name="Daffonchio D."/>
        </authorList>
    </citation>
    <scope>NUCLEOTIDE SEQUENCE [LARGE SCALE GENOMIC DNA]</scope>
    <source>
        <strain evidence="7">Nit1536</strain>
    </source>
</reference>
<accession>A0ABY5MPT8</accession>
<comment type="function">
    <text evidence="3">Lytic transglycosylase with a strong preference for naked glycan strands that lack stem peptides.</text>
</comment>
<name>A0ABY5MPT8_9HYPH</name>